<sequence length="145" mass="15155">MERMPADAPPRQHGAWRVAPLLNDSAATITLFAPTNDAWAQVQAGLVDLRDIEVLQQVLTFLVAQGQVTMPRVDQLLPEDLASGGVSLAVDTLHGATLHVFAGMGGIAVRDGSSLTPDAIVVSANNMVCSSVVNVLTSAVPMPFA</sequence>
<name>E1ZAH0_CHLVA</name>
<dbReference type="EMBL" id="GL433840">
    <property type="protein sequence ID" value="EFN57060.1"/>
    <property type="molecule type" value="Genomic_DNA"/>
</dbReference>
<dbReference type="InterPro" id="IPR036378">
    <property type="entry name" value="FAS1_dom_sf"/>
</dbReference>
<organism evidence="3">
    <name type="scientific">Chlorella variabilis</name>
    <name type="common">Green alga</name>
    <dbReference type="NCBI Taxonomy" id="554065"/>
    <lineage>
        <taxon>Eukaryota</taxon>
        <taxon>Viridiplantae</taxon>
        <taxon>Chlorophyta</taxon>
        <taxon>core chlorophytes</taxon>
        <taxon>Trebouxiophyceae</taxon>
        <taxon>Chlorellales</taxon>
        <taxon>Chlorellaceae</taxon>
        <taxon>Chlorella clade</taxon>
        <taxon>Chlorella</taxon>
    </lineage>
</organism>
<dbReference type="InterPro" id="IPR000782">
    <property type="entry name" value="FAS1_domain"/>
</dbReference>
<dbReference type="PROSITE" id="PS50213">
    <property type="entry name" value="FAS1"/>
    <property type="match status" value="1"/>
</dbReference>
<dbReference type="Pfam" id="PF02469">
    <property type="entry name" value="Fasciclin"/>
    <property type="match status" value="1"/>
</dbReference>
<protein>
    <recommendedName>
        <fullName evidence="1">FAS1 domain-containing protein</fullName>
    </recommendedName>
</protein>
<evidence type="ECO:0000313" key="2">
    <source>
        <dbReference type="EMBL" id="EFN57060.1"/>
    </source>
</evidence>
<evidence type="ECO:0000313" key="3">
    <source>
        <dbReference type="Proteomes" id="UP000008141"/>
    </source>
</evidence>
<evidence type="ECO:0000259" key="1">
    <source>
        <dbReference type="PROSITE" id="PS50213"/>
    </source>
</evidence>
<dbReference type="OrthoDB" id="286301at2759"/>
<dbReference type="Gene3D" id="2.30.180.10">
    <property type="entry name" value="FAS1 domain"/>
    <property type="match status" value="1"/>
</dbReference>
<feature type="domain" description="FAS1" evidence="1">
    <location>
        <begin position="1"/>
        <end position="140"/>
    </location>
</feature>
<reference evidence="2 3" key="1">
    <citation type="journal article" date="2010" name="Plant Cell">
        <title>The Chlorella variabilis NC64A genome reveals adaptation to photosymbiosis, coevolution with viruses, and cryptic sex.</title>
        <authorList>
            <person name="Blanc G."/>
            <person name="Duncan G."/>
            <person name="Agarkova I."/>
            <person name="Borodovsky M."/>
            <person name="Gurnon J."/>
            <person name="Kuo A."/>
            <person name="Lindquist E."/>
            <person name="Lucas S."/>
            <person name="Pangilinan J."/>
            <person name="Polle J."/>
            <person name="Salamov A."/>
            <person name="Terry A."/>
            <person name="Yamada T."/>
            <person name="Dunigan D.D."/>
            <person name="Grigoriev I.V."/>
            <person name="Claverie J.M."/>
            <person name="Van Etten J.L."/>
        </authorList>
    </citation>
    <scope>NUCLEOTIDE SEQUENCE [LARGE SCALE GENOMIC DNA]</scope>
    <source>
        <strain evidence="2 3">NC64A</strain>
    </source>
</reference>
<dbReference type="SUPFAM" id="SSF82153">
    <property type="entry name" value="FAS1 domain"/>
    <property type="match status" value="1"/>
</dbReference>
<proteinExistence type="predicted"/>
<gene>
    <name evidence="2" type="ORF">CHLNCDRAFT_143803</name>
</gene>
<dbReference type="RefSeq" id="XP_005849162.1">
    <property type="nucleotide sequence ID" value="XM_005849100.1"/>
</dbReference>
<keyword evidence="3" id="KW-1185">Reference proteome</keyword>
<dbReference type="GeneID" id="17356533"/>
<dbReference type="AlphaFoldDB" id="E1ZAH0"/>
<dbReference type="InParanoid" id="E1ZAH0"/>
<accession>E1ZAH0</accession>
<dbReference type="KEGG" id="cvr:CHLNCDRAFT_143803"/>
<dbReference type="Proteomes" id="UP000008141">
    <property type="component" value="Unassembled WGS sequence"/>
</dbReference>